<keyword evidence="3" id="KW-1185">Reference proteome</keyword>
<dbReference type="EMBL" id="GG663740">
    <property type="protein sequence ID" value="EEH56432.1"/>
    <property type="molecule type" value="Genomic_DNA"/>
</dbReference>
<proteinExistence type="predicted"/>
<gene>
    <name evidence="2" type="ORF">MICPUCDRAFT_69741</name>
</gene>
<organism evidence="3">
    <name type="scientific">Micromonas pusilla (strain CCMP1545)</name>
    <name type="common">Picoplanktonic green alga</name>
    <dbReference type="NCBI Taxonomy" id="564608"/>
    <lineage>
        <taxon>Eukaryota</taxon>
        <taxon>Viridiplantae</taxon>
        <taxon>Chlorophyta</taxon>
        <taxon>Mamiellophyceae</taxon>
        <taxon>Mamiellales</taxon>
        <taxon>Mamiellaceae</taxon>
        <taxon>Micromonas</taxon>
    </lineage>
</organism>
<accession>C1MV33</accession>
<protein>
    <submittedName>
        <fullName evidence="2">Predicted protein</fullName>
    </submittedName>
</protein>
<sequence length="138" mass="14584">MVNNPATSRPEKDARGDARATNSRDRDGKRARGTIDRARASARRARVDRARAPRARTPAGGRIGFLARDRSTGNVFPVKKNRIDASGAHLLEAVEGRDGGDGLLGRHDDGRLDGDGGAEEGGGHGGHFNVRGACYGDT</sequence>
<feature type="region of interest" description="Disordered" evidence="1">
    <location>
        <begin position="1"/>
        <end position="66"/>
    </location>
</feature>
<name>C1MV33_MICPC</name>
<evidence type="ECO:0000313" key="2">
    <source>
        <dbReference type="EMBL" id="EEH56432.1"/>
    </source>
</evidence>
<feature type="region of interest" description="Disordered" evidence="1">
    <location>
        <begin position="96"/>
        <end position="138"/>
    </location>
</feature>
<dbReference type="Proteomes" id="UP000001876">
    <property type="component" value="Unassembled WGS sequence"/>
</dbReference>
<dbReference type="GeneID" id="9685042"/>
<dbReference type="RefSeq" id="XP_003059300.1">
    <property type="nucleotide sequence ID" value="XM_003059254.1"/>
</dbReference>
<dbReference type="KEGG" id="mpp:MICPUCDRAFT_69741"/>
<feature type="compositionally biased region" description="Basic and acidic residues" evidence="1">
    <location>
        <begin position="9"/>
        <end position="51"/>
    </location>
</feature>
<dbReference type="AlphaFoldDB" id="C1MV33"/>
<evidence type="ECO:0000313" key="3">
    <source>
        <dbReference type="Proteomes" id="UP000001876"/>
    </source>
</evidence>
<evidence type="ECO:0000256" key="1">
    <source>
        <dbReference type="SAM" id="MobiDB-lite"/>
    </source>
</evidence>
<feature type="compositionally biased region" description="Basic and acidic residues" evidence="1">
    <location>
        <begin position="96"/>
        <end position="114"/>
    </location>
</feature>
<reference evidence="2 3" key="1">
    <citation type="journal article" date="2009" name="Science">
        <title>Green evolution and dynamic adaptations revealed by genomes of the marine picoeukaryotes Micromonas.</title>
        <authorList>
            <person name="Worden A.Z."/>
            <person name="Lee J.H."/>
            <person name="Mock T."/>
            <person name="Rouze P."/>
            <person name="Simmons M.P."/>
            <person name="Aerts A.L."/>
            <person name="Allen A.E."/>
            <person name="Cuvelier M.L."/>
            <person name="Derelle E."/>
            <person name="Everett M.V."/>
            <person name="Foulon E."/>
            <person name="Grimwood J."/>
            <person name="Gundlach H."/>
            <person name="Henrissat B."/>
            <person name="Napoli C."/>
            <person name="McDonald S.M."/>
            <person name="Parker M.S."/>
            <person name="Rombauts S."/>
            <person name="Salamov A."/>
            <person name="Von Dassow P."/>
            <person name="Badger J.H."/>
            <person name="Coutinho P.M."/>
            <person name="Demir E."/>
            <person name="Dubchak I."/>
            <person name="Gentemann C."/>
            <person name="Eikrem W."/>
            <person name="Gready J.E."/>
            <person name="John U."/>
            <person name="Lanier W."/>
            <person name="Lindquist E.A."/>
            <person name="Lucas S."/>
            <person name="Mayer K.F."/>
            <person name="Moreau H."/>
            <person name="Not F."/>
            <person name="Otillar R."/>
            <person name="Panaud O."/>
            <person name="Pangilinan J."/>
            <person name="Paulsen I."/>
            <person name="Piegu B."/>
            <person name="Poliakov A."/>
            <person name="Robbens S."/>
            <person name="Schmutz J."/>
            <person name="Toulza E."/>
            <person name="Wyss T."/>
            <person name="Zelensky A."/>
            <person name="Zhou K."/>
            <person name="Armbrust E.V."/>
            <person name="Bhattacharya D."/>
            <person name="Goodenough U.W."/>
            <person name="Van de Peer Y."/>
            <person name="Grigoriev I.V."/>
        </authorList>
    </citation>
    <scope>NUCLEOTIDE SEQUENCE [LARGE SCALE GENOMIC DNA]</scope>
    <source>
        <strain evidence="2 3">CCMP1545</strain>
    </source>
</reference>